<dbReference type="SUPFAM" id="SSF56784">
    <property type="entry name" value="HAD-like"/>
    <property type="match status" value="1"/>
</dbReference>
<evidence type="ECO:0008006" key="3">
    <source>
        <dbReference type="Google" id="ProtNLM"/>
    </source>
</evidence>
<accession>A0A0E3K0K2</accession>
<dbReference type="RefSeq" id="WP_029163453.1">
    <property type="nucleotide sequence ID" value="NZ_CP009933.1"/>
</dbReference>
<name>A0A0E3K0K2_CLOSL</name>
<dbReference type="STRING" id="1548.CSCA_1958"/>
<dbReference type="EMBL" id="CP009933">
    <property type="protein sequence ID" value="AKA69083.1"/>
    <property type="molecule type" value="Genomic_DNA"/>
</dbReference>
<reference evidence="1 2" key="1">
    <citation type="journal article" date="2015" name="J. Biotechnol.">
        <title>Complete genome sequence of a malodorant-producing acetogen, Clostridium scatologenes ATCC 25775(T).</title>
        <authorList>
            <person name="Zhu Z."/>
            <person name="Guo T."/>
            <person name="Zheng H."/>
            <person name="Song T."/>
            <person name="Ouyang P."/>
            <person name="Xie J."/>
        </authorList>
    </citation>
    <scope>NUCLEOTIDE SEQUENCE [LARGE SCALE GENOMIC DNA]</scope>
    <source>
        <strain evidence="1 2">ATCC 25775</strain>
    </source>
</reference>
<evidence type="ECO:0000313" key="2">
    <source>
        <dbReference type="Proteomes" id="UP000033115"/>
    </source>
</evidence>
<dbReference type="InterPro" id="IPR023214">
    <property type="entry name" value="HAD_sf"/>
</dbReference>
<gene>
    <name evidence="1" type="ORF">CSCA_1958</name>
</gene>
<proteinExistence type="predicted"/>
<sequence length="156" mass="17433">MIEIDVPGREDLKIENVVFDYNGTVAVDGVMNVKIKEMIKELSEYLNIYIITADTYGNVRSQCEGLPVMVETFSKGNATFYKKQFVEKIGAKFTMTVGNGLNDVEMFKVSALSIAVIEEEGCASEAIVNSNITVKNIKDVFNMIMKKTRIKATLRD</sequence>
<protein>
    <recommendedName>
        <fullName evidence="3">ATPase P</fullName>
    </recommendedName>
</protein>
<organism evidence="1 2">
    <name type="scientific">Clostridium scatologenes</name>
    <dbReference type="NCBI Taxonomy" id="1548"/>
    <lineage>
        <taxon>Bacteria</taxon>
        <taxon>Bacillati</taxon>
        <taxon>Bacillota</taxon>
        <taxon>Clostridia</taxon>
        <taxon>Eubacteriales</taxon>
        <taxon>Clostridiaceae</taxon>
        <taxon>Clostridium</taxon>
    </lineage>
</organism>
<dbReference type="AlphaFoldDB" id="A0A0E3K0K2"/>
<dbReference type="HOGENOM" id="CLU_142246_0_0_9"/>
<keyword evidence="2" id="KW-1185">Reference proteome</keyword>
<evidence type="ECO:0000313" key="1">
    <source>
        <dbReference type="EMBL" id="AKA69083.1"/>
    </source>
</evidence>
<dbReference type="Proteomes" id="UP000033115">
    <property type="component" value="Chromosome"/>
</dbReference>
<dbReference type="Gene3D" id="3.40.50.1000">
    <property type="entry name" value="HAD superfamily/HAD-like"/>
    <property type="match status" value="1"/>
</dbReference>
<dbReference type="InterPro" id="IPR036412">
    <property type="entry name" value="HAD-like_sf"/>
</dbReference>
<dbReference type="Pfam" id="PF08282">
    <property type="entry name" value="Hydrolase_3"/>
    <property type="match status" value="1"/>
</dbReference>
<dbReference type="KEGG" id="csq:CSCA_1958"/>